<dbReference type="RefSeq" id="WP_127748477.1">
    <property type="nucleotide sequence ID" value="NZ_CP033219.1"/>
</dbReference>
<evidence type="ECO:0000313" key="2">
    <source>
        <dbReference type="Proteomes" id="UP000283063"/>
    </source>
</evidence>
<accession>A0A3T0N1M2</accession>
<dbReference type="Proteomes" id="UP000283063">
    <property type="component" value="Chromosome"/>
</dbReference>
<proteinExistence type="predicted"/>
<keyword evidence="2" id="KW-1185">Reference proteome</keyword>
<dbReference type="EMBL" id="CP033219">
    <property type="protein sequence ID" value="AZV77920.1"/>
    <property type="molecule type" value="Genomic_DNA"/>
</dbReference>
<evidence type="ECO:0000313" key="1">
    <source>
        <dbReference type="EMBL" id="AZV77920.1"/>
    </source>
</evidence>
<dbReference type="AlphaFoldDB" id="A0A3T0N1M2"/>
<organism evidence="1 2">
    <name type="scientific">Parasedimentitalea marina</name>
    <dbReference type="NCBI Taxonomy" id="2483033"/>
    <lineage>
        <taxon>Bacteria</taxon>
        <taxon>Pseudomonadati</taxon>
        <taxon>Pseudomonadota</taxon>
        <taxon>Alphaproteobacteria</taxon>
        <taxon>Rhodobacterales</taxon>
        <taxon>Paracoccaceae</taxon>
        <taxon>Parasedimentitalea</taxon>
    </lineage>
</organism>
<sequence length="95" mass="11263">MPDWPRTIPYDLYETLEAADHDAWRAAFQSWAKSHRLEFKLQWEAALLREVGRLDEYRCLPMIQDRWTAIREWLVAHDVPVPDGLPLRPETNSGF</sequence>
<dbReference type="OrthoDB" id="7866992at2"/>
<protein>
    <submittedName>
        <fullName evidence="1">Uncharacterized protein</fullName>
    </submittedName>
</protein>
<reference evidence="1 2" key="1">
    <citation type="submission" date="2018-10" db="EMBL/GenBank/DDBJ databases">
        <title>Parasedimentitalea marina sp. nov., a psychrophilic bacterium isolated from deep seawater of the New Britain Trench.</title>
        <authorList>
            <person name="Cao J."/>
        </authorList>
    </citation>
    <scope>NUCLEOTIDE SEQUENCE [LARGE SCALE GENOMIC DNA]</scope>
    <source>
        <strain evidence="1 2">W43</strain>
    </source>
</reference>
<name>A0A3T0N1M2_9RHOB</name>
<gene>
    <name evidence="1" type="ORF">EBB79_08445</name>
</gene>
<dbReference type="KEGG" id="sedi:EBB79_08445"/>